<evidence type="ECO:0000313" key="2">
    <source>
        <dbReference type="Proteomes" id="UP000636709"/>
    </source>
</evidence>
<name>A0A835AWT2_9POAL</name>
<organism evidence="1 2">
    <name type="scientific">Digitaria exilis</name>
    <dbReference type="NCBI Taxonomy" id="1010633"/>
    <lineage>
        <taxon>Eukaryota</taxon>
        <taxon>Viridiplantae</taxon>
        <taxon>Streptophyta</taxon>
        <taxon>Embryophyta</taxon>
        <taxon>Tracheophyta</taxon>
        <taxon>Spermatophyta</taxon>
        <taxon>Magnoliopsida</taxon>
        <taxon>Liliopsida</taxon>
        <taxon>Poales</taxon>
        <taxon>Poaceae</taxon>
        <taxon>PACMAD clade</taxon>
        <taxon>Panicoideae</taxon>
        <taxon>Panicodae</taxon>
        <taxon>Paniceae</taxon>
        <taxon>Anthephorinae</taxon>
        <taxon>Digitaria</taxon>
    </lineage>
</organism>
<gene>
    <name evidence="1" type="ORF">HU200_053521</name>
</gene>
<comment type="caution">
    <text evidence="1">The sequence shown here is derived from an EMBL/GenBank/DDBJ whole genome shotgun (WGS) entry which is preliminary data.</text>
</comment>
<dbReference type="Proteomes" id="UP000636709">
    <property type="component" value="Unassembled WGS sequence"/>
</dbReference>
<dbReference type="AlphaFoldDB" id="A0A835AWT2"/>
<keyword evidence="2" id="KW-1185">Reference proteome</keyword>
<reference evidence="1" key="1">
    <citation type="submission" date="2020-07" db="EMBL/GenBank/DDBJ databases">
        <title>Genome sequence and genetic diversity analysis of an under-domesticated orphan crop, white fonio (Digitaria exilis).</title>
        <authorList>
            <person name="Bennetzen J.L."/>
            <person name="Chen S."/>
            <person name="Ma X."/>
            <person name="Wang X."/>
            <person name="Yssel A.E.J."/>
            <person name="Chaluvadi S.R."/>
            <person name="Johnson M."/>
            <person name="Gangashetty P."/>
            <person name="Hamidou F."/>
            <person name="Sanogo M.D."/>
            <person name="Zwaenepoel A."/>
            <person name="Wallace J."/>
            <person name="Van De Peer Y."/>
            <person name="Van Deynze A."/>
        </authorList>
    </citation>
    <scope>NUCLEOTIDE SEQUENCE</scope>
    <source>
        <tissue evidence="1">Leaves</tissue>
    </source>
</reference>
<protein>
    <recommendedName>
        <fullName evidence="3">Myb/SANT-like domain-containing protein</fullName>
    </recommendedName>
</protein>
<dbReference type="EMBL" id="JACEFO010002306">
    <property type="protein sequence ID" value="KAF8666414.1"/>
    <property type="molecule type" value="Genomic_DNA"/>
</dbReference>
<accession>A0A835AWT2</accession>
<dbReference type="PANTHER" id="PTHR47851:SF8">
    <property type="entry name" value="NO APICAL MERISTEM-ASSOCIATED C-TERMINAL DOMAIN-CONTAINING PROTEIN"/>
    <property type="match status" value="1"/>
</dbReference>
<dbReference type="OrthoDB" id="671245at2759"/>
<evidence type="ECO:0000313" key="1">
    <source>
        <dbReference type="EMBL" id="KAF8666414.1"/>
    </source>
</evidence>
<dbReference type="PANTHER" id="PTHR47851">
    <property type="entry name" value="OS06G0588700 PROTEIN-RELATED"/>
    <property type="match status" value="1"/>
</dbReference>
<evidence type="ECO:0008006" key="3">
    <source>
        <dbReference type="Google" id="ProtNLM"/>
    </source>
</evidence>
<proteinExistence type="predicted"/>
<sequence length="185" mass="21170">MPGCIRSKTAPLENEEQLRIMFDATNCTNECPVSPGVDGQGYPTTANEYGTAQGDTLDKDGNVTPNLLPLVDRREKRRKIAEVTPSKNKKTSKDQHTKRLVDANEKKAQRSTNSATSWSVDHVRQEIAQLLEVVIQDGAEEGTDEHYYATQLLMEKKYRDMFLTLRTPNGRLKWLRRAWDDRKKY</sequence>